<dbReference type="SUPFAM" id="SSF50729">
    <property type="entry name" value="PH domain-like"/>
    <property type="match status" value="1"/>
</dbReference>
<evidence type="ECO:0000313" key="2">
    <source>
        <dbReference type="EMBL" id="EFC42997.1"/>
    </source>
</evidence>
<dbReference type="RefSeq" id="XP_002675741.1">
    <property type="nucleotide sequence ID" value="XM_002675695.1"/>
</dbReference>
<dbReference type="KEGG" id="ngr:NAEGRDRAFT_69136"/>
<dbReference type="VEuPathDB" id="AmoebaDB:NAEGRDRAFT_69136"/>
<dbReference type="Proteomes" id="UP000006671">
    <property type="component" value="Unassembled WGS sequence"/>
</dbReference>
<organism evidence="3">
    <name type="scientific">Naegleria gruberi</name>
    <name type="common">Amoeba</name>
    <dbReference type="NCBI Taxonomy" id="5762"/>
    <lineage>
        <taxon>Eukaryota</taxon>
        <taxon>Discoba</taxon>
        <taxon>Heterolobosea</taxon>
        <taxon>Tetramitia</taxon>
        <taxon>Eutetramitia</taxon>
        <taxon>Vahlkampfiidae</taxon>
        <taxon>Naegleria</taxon>
    </lineage>
</organism>
<dbReference type="AlphaFoldDB" id="D2VJR6"/>
<feature type="domain" description="PH" evidence="1">
    <location>
        <begin position="5"/>
        <end position="76"/>
    </location>
</feature>
<dbReference type="EMBL" id="GG738876">
    <property type="protein sequence ID" value="EFC42997.1"/>
    <property type="molecule type" value="Genomic_DNA"/>
</dbReference>
<dbReference type="InterPro" id="IPR001849">
    <property type="entry name" value="PH_domain"/>
</dbReference>
<dbReference type="InParanoid" id="D2VJR6"/>
<dbReference type="OrthoDB" id="10261837at2759"/>
<evidence type="ECO:0000259" key="1">
    <source>
        <dbReference type="Pfam" id="PF00169"/>
    </source>
</evidence>
<dbReference type="Gene3D" id="2.30.29.30">
    <property type="entry name" value="Pleckstrin-homology domain (PH domain)/Phosphotyrosine-binding domain (PTB)"/>
    <property type="match status" value="1"/>
</dbReference>
<name>D2VJR6_NAEGR</name>
<proteinExistence type="predicted"/>
<evidence type="ECO:0000313" key="3">
    <source>
        <dbReference type="Proteomes" id="UP000006671"/>
    </source>
</evidence>
<accession>D2VJR6</accession>
<keyword evidence="3" id="KW-1185">Reference proteome</keyword>
<dbReference type="InterPro" id="IPR011993">
    <property type="entry name" value="PH-like_dom_sf"/>
</dbReference>
<dbReference type="GeneID" id="8854517"/>
<protein>
    <submittedName>
        <fullName evidence="2">Predicted protein</fullName>
    </submittedName>
</protein>
<sequence>MKGPKINIFKKRFFKIEGHNLIYQTDSKDCKALGSIDLRTALTDIAPEKSSNKRKYVFRVEIPGRTYFMSAPSKLEWRRKCYGLVLSLSNLLIYMKNCKAVIVNFKIFRIPMIFY</sequence>
<gene>
    <name evidence="2" type="ORF">NAEGRDRAFT_69136</name>
</gene>
<dbReference type="Pfam" id="PF00169">
    <property type="entry name" value="PH"/>
    <property type="match status" value="1"/>
</dbReference>
<reference evidence="2 3" key="1">
    <citation type="journal article" date="2010" name="Cell">
        <title>The genome of Naegleria gruberi illuminates early eukaryotic versatility.</title>
        <authorList>
            <person name="Fritz-Laylin L.K."/>
            <person name="Prochnik S.E."/>
            <person name="Ginger M.L."/>
            <person name="Dacks J.B."/>
            <person name="Carpenter M.L."/>
            <person name="Field M.C."/>
            <person name="Kuo A."/>
            <person name="Paredez A."/>
            <person name="Chapman J."/>
            <person name="Pham J."/>
            <person name="Shu S."/>
            <person name="Neupane R."/>
            <person name="Cipriano M."/>
            <person name="Mancuso J."/>
            <person name="Tu H."/>
            <person name="Salamov A."/>
            <person name="Lindquist E."/>
            <person name="Shapiro H."/>
            <person name="Lucas S."/>
            <person name="Grigoriev I.V."/>
            <person name="Cande W.Z."/>
            <person name="Fulton C."/>
            <person name="Rokhsar D.S."/>
            <person name="Dawson S.C."/>
        </authorList>
    </citation>
    <scope>NUCLEOTIDE SEQUENCE [LARGE SCALE GENOMIC DNA]</scope>
    <source>
        <strain evidence="2 3">NEG-M</strain>
    </source>
</reference>